<organism evidence="1 2">
    <name type="scientific">Blautia obeum</name>
    <dbReference type="NCBI Taxonomy" id="40520"/>
    <lineage>
        <taxon>Bacteria</taxon>
        <taxon>Bacillati</taxon>
        <taxon>Bacillota</taxon>
        <taxon>Clostridia</taxon>
        <taxon>Lachnospirales</taxon>
        <taxon>Lachnospiraceae</taxon>
        <taxon>Blautia</taxon>
    </lineage>
</organism>
<evidence type="ECO:0000313" key="1">
    <source>
        <dbReference type="EMBL" id="CUP58949.1"/>
    </source>
</evidence>
<dbReference type="EMBL" id="CZBP01000001">
    <property type="protein sequence ID" value="CUP58949.1"/>
    <property type="molecule type" value="Genomic_DNA"/>
</dbReference>
<dbReference type="AlphaFoldDB" id="A0A174PM45"/>
<accession>A0A174PM45</accession>
<dbReference type="Gene3D" id="3.80.10.10">
    <property type="entry name" value="Ribonuclease Inhibitor"/>
    <property type="match status" value="1"/>
</dbReference>
<dbReference type="InterPro" id="IPR032675">
    <property type="entry name" value="LRR_dom_sf"/>
</dbReference>
<dbReference type="Pfam" id="PF03382">
    <property type="entry name" value="DUF285"/>
    <property type="match status" value="1"/>
</dbReference>
<evidence type="ECO:0000313" key="2">
    <source>
        <dbReference type="Proteomes" id="UP000095762"/>
    </source>
</evidence>
<protein>
    <submittedName>
        <fullName evidence="1">Bacterial surface protein 26-residue repeat</fullName>
    </submittedName>
</protein>
<sequence>MVVTKTWEDSLSNGKRPVPDISISTVKPSKSALGYGITYHGNGLTFANGSKINDIVVNKSGKIISGQYKELSGSLGWYIDSGCTNKIEVDVNGLPTDGVNSDLDLYAKPKTFVLKSSKSFNKLISDSATSIVFTDEIMPASAELIDVDADGDNGVVAWMDGTTMKISTQTSGKQVIISSCADMFYYKRNITEMNLFNIDTSAVTNMSGMFYGCSGLSSLDLSHMDTSKVTDMSWMFSSCDNLISLNLLSFDTSKVTDMHNMFYFCSNLKSLNLSSFNTKNVTNMQDMFSVCSNLSILTLGNTFTFVGSGYYLPTGTWYASDGIAYTSTTIPNNKADTYTRK</sequence>
<dbReference type="SUPFAM" id="SSF52058">
    <property type="entry name" value="L domain-like"/>
    <property type="match status" value="1"/>
</dbReference>
<reference evidence="1 2" key="1">
    <citation type="submission" date="2015-09" db="EMBL/GenBank/DDBJ databases">
        <authorList>
            <consortium name="Pathogen Informatics"/>
        </authorList>
    </citation>
    <scope>NUCLEOTIDE SEQUENCE [LARGE SCALE GENOMIC DNA]</scope>
    <source>
        <strain evidence="1 2">2789STDY5834957</strain>
    </source>
</reference>
<dbReference type="NCBIfam" id="TIGR02167">
    <property type="entry name" value="Liste_lipo_26"/>
    <property type="match status" value="3"/>
</dbReference>
<name>A0A174PM45_9FIRM</name>
<proteinExistence type="predicted"/>
<gene>
    <name evidence="1" type="ORF">ERS852569_00082</name>
</gene>
<dbReference type="Proteomes" id="UP000095762">
    <property type="component" value="Unassembled WGS sequence"/>
</dbReference>
<dbReference type="InterPro" id="IPR011889">
    <property type="entry name" value="Liste_lipo_26"/>
</dbReference>
<dbReference type="InterPro" id="IPR005046">
    <property type="entry name" value="DUF285"/>
</dbReference>